<accession>A0A1E7Z7M8</accession>
<evidence type="ECO:0000256" key="1">
    <source>
        <dbReference type="SAM" id="Phobius"/>
    </source>
</evidence>
<gene>
    <name evidence="2" type="ORF">BFC18_17500</name>
</gene>
<evidence type="ECO:0000313" key="2">
    <source>
        <dbReference type="EMBL" id="OFC69520.1"/>
    </source>
</evidence>
<dbReference type="Pfam" id="PF07963">
    <property type="entry name" value="N_methyl"/>
    <property type="match status" value="1"/>
</dbReference>
<name>A0A1E7Z7M8_9ALTE</name>
<dbReference type="EMBL" id="MDHN01000039">
    <property type="protein sequence ID" value="OFC69520.1"/>
    <property type="molecule type" value="Genomic_DNA"/>
</dbReference>
<keyword evidence="1" id="KW-1133">Transmembrane helix</keyword>
<evidence type="ECO:0000313" key="3">
    <source>
        <dbReference type="Proteomes" id="UP000175691"/>
    </source>
</evidence>
<sequence length="205" mass="21993">MRQHTLQQRQSGVGFIEVLITLFVLAIGLLGVASLQFVGSFANRDAISRTQSELVAEQVAERLRAATRPAVAGDGLVVNNEYFVANNYNFAELSCGSDDPYACHCLARPSAIPDCEGGTCSEAQMAQYDAWSLSCSAVQTNKTITLNVNCTDSNGGDTDTCSAGSRIHIILTWPVTNSANQKYSLNNRCNDTNTSNACVVKDVTL</sequence>
<keyword evidence="1" id="KW-0812">Transmembrane</keyword>
<keyword evidence="3" id="KW-1185">Reference proteome</keyword>
<feature type="transmembrane region" description="Helical" evidence="1">
    <location>
        <begin position="12"/>
        <end position="38"/>
    </location>
</feature>
<dbReference type="Proteomes" id="UP000175691">
    <property type="component" value="Unassembled WGS sequence"/>
</dbReference>
<keyword evidence="1" id="KW-0472">Membrane</keyword>
<proteinExistence type="predicted"/>
<protein>
    <submittedName>
        <fullName evidence="2">Pilus assembly protein PilV</fullName>
    </submittedName>
</protein>
<reference evidence="2 3" key="1">
    <citation type="submission" date="2016-08" db="EMBL/GenBank/DDBJ databases">
        <authorList>
            <person name="Seilhamer J.J."/>
        </authorList>
    </citation>
    <scope>NUCLEOTIDE SEQUENCE [LARGE SCALE GENOMIC DNA]</scope>
    <source>
        <strain evidence="2 3">KCTC 42603</strain>
    </source>
</reference>
<dbReference type="RefSeq" id="WP_070126662.1">
    <property type="nucleotide sequence ID" value="NZ_MDHN01000039.1"/>
</dbReference>
<dbReference type="STRING" id="1656094.BFC18_17500"/>
<dbReference type="AlphaFoldDB" id="A0A1E7Z7M8"/>
<organism evidence="2 3">
    <name type="scientific">Alteromonas confluentis</name>
    <dbReference type="NCBI Taxonomy" id="1656094"/>
    <lineage>
        <taxon>Bacteria</taxon>
        <taxon>Pseudomonadati</taxon>
        <taxon>Pseudomonadota</taxon>
        <taxon>Gammaproteobacteria</taxon>
        <taxon>Alteromonadales</taxon>
        <taxon>Alteromonadaceae</taxon>
        <taxon>Alteromonas/Salinimonas group</taxon>
        <taxon>Alteromonas</taxon>
    </lineage>
</organism>
<comment type="caution">
    <text evidence="2">The sequence shown here is derived from an EMBL/GenBank/DDBJ whole genome shotgun (WGS) entry which is preliminary data.</text>
</comment>
<dbReference type="InterPro" id="IPR012902">
    <property type="entry name" value="N_methyl_site"/>
</dbReference>
<dbReference type="OrthoDB" id="5704509at2"/>